<organism evidence="2">
    <name type="scientific">hydrothermal vent metagenome</name>
    <dbReference type="NCBI Taxonomy" id="652676"/>
    <lineage>
        <taxon>unclassified sequences</taxon>
        <taxon>metagenomes</taxon>
        <taxon>ecological metagenomes</taxon>
    </lineage>
</organism>
<dbReference type="Pfam" id="PF07963">
    <property type="entry name" value="N_methyl"/>
    <property type="match status" value="1"/>
</dbReference>
<dbReference type="AlphaFoldDB" id="A0A1W1BVT1"/>
<protein>
    <submittedName>
        <fullName evidence="2">Putative periplasmic ATP /GTP-binding protein</fullName>
    </submittedName>
</protein>
<name>A0A1W1BVT1_9ZZZZ</name>
<dbReference type="EMBL" id="FPHM01000043">
    <property type="protein sequence ID" value="SFV57626.1"/>
    <property type="molecule type" value="Genomic_DNA"/>
</dbReference>
<dbReference type="InterPro" id="IPR012902">
    <property type="entry name" value="N_methyl_site"/>
</dbReference>
<feature type="transmembrane region" description="Helical" evidence="1">
    <location>
        <begin position="6"/>
        <end position="27"/>
    </location>
</feature>
<evidence type="ECO:0000256" key="1">
    <source>
        <dbReference type="SAM" id="Phobius"/>
    </source>
</evidence>
<accession>A0A1W1BVT1</accession>
<reference evidence="2" key="1">
    <citation type="submission" date="2016-10" db="EMBL/GenBank/DDBJ databases">
        <authorList>
            <person name="de Groot N.N."/>
        </authorList>
    </citation>
    <scope>NUCLEOTIDE SEQUENCE</scope>
</reference>
<dbReference type="Gene3D" id="3.30.700.10">
    <property type="entry name" value="Glycoprotein, Type 4 Pilin"/>
    <property type="match status" value="1"/>
</dbReference>
<proteinExistence type="predicted"/>
<gene>
    <name evidence="2" type="ORF">MNB_SV-13-451</name>
</gene>
<keyword evidence="1" id="KW-1133">Transmembrane helix</keyword>
<dbReference type="NCBIfam" id="TIGR02532">
    <property type="entry name" value="IV_pilin_GFxxxE"/>
    <property type="match status" value="1"/>
</dbReference>
<evidence type="ECO:0000313" key="2">
    <source>
        <dbReference type="EMBL" id="SFV57626.1"/>
    </source>
</evidence>
<keyword evidence="1" id="KW-0812">Transmembrane</keyword>
<dbReference type="InterPro" id="IPR045584">
    <property type="entry name" value="Pilin-like"/>
</dbReference>
<keyword evidence="1" id="KW-0472">Membrane</keyword>
<sequence>MKNKSAFTMIELVFVIVILGILSSLAMGRMDRDLKQEASETILSHIRLAQQLALRDNKHRSDNSPNWQRAYWQIDFDCIASSCRYIVGSDKDLNTSIDKTESAIDPTDGKYLWNYGTTGIDMSNKVLLKNKFGIHAITLSGGCENNNSIAFDYLGRPQLDISKATNSFSSYMDNDCNLTFTMSIDGKDDNFTITIESETGHSFIVGQEDS</sequence>
<dbReference type="SUPFAM" id="SSF54523">
    <property type="entry name" value="Pili subunits"/>
    <property type="match status" value="1"/>
</dbReference>